<comment type="similarity">
    <text evidence="1">Belongs to the mandelate racemase/muconate lactonizing enzyme family.</text>
</comment>
<dbReference type="SUPFAM" id="SSF54826">
    <property type="entry name" value="Enolase N-terminal domain-like"/>
    <property type="match status" value="1"/>
</dbReference>
<keyword evidence="2 6" id="KW-0479">Metal-binding</keyword>
<evidence type="ECO:0000256" key="7">
    <source>
        <dbReference type="SAM" id="MobiDB-lite"/>
    </source>
</evidence>
<sequence length="577" mass="61757">MRQEEQIRKMVAAHISTSYPNQNPSHITTQPNPPEQMCPTGFSLFFPSPPVPTALNLPRSLPKSQPTATTTTSFGFRNLTETFTVDVQRAEGRPLNVPLIAPFTIASSRLDRVENVAIRIELSNGCAGWGEAPILASVTAEDQATALAMAAKACCYLKQSPAMTLGSALREIGGILPGHEFASVRAGVEMALIDAVANSIGIPLCRLFGGVSNTITTDITIPICSPDKAAELASKYCKQGFRTLKLKVGKNLNGDLEVLQAIRRVYPDCLFILDANEGYTSNEAIQVLQKLHEMEVTPVLFEQPVHRDDWEGLGHVYHVAKNKYGVAVAADESCRSLADVRKIVEENLANVINIKLAKVGVLGALEIIEVAKASGLNLMIGGMVETRLAMGFAGHLAAGFGCFKFIDLDTPILLSEDPVLEGYEDIAAHWKASRMSGCLELDWVSNPSDALLLPSPPVFTHPLSALPQPPTATVGPHPALVGSPQPPSAPTQPSPITGGLSFVFTDLRRVTHHPRPPPPSSCWSPEPSSALPSPRRLSPALVQPLATLAGPRLPLVPLLIAALCLMMLLPLASDTLV</sequence>
<feature type="domain" description="Mandelate racemase/muconate lactonizing enzyme C-terminal" evidence="8">
    <location>
        <begin position="226"/>
        <end position="320"/>
    </location>
</feature>
<dbReference type="InterPro" id="IPR013341">
    <property type="entry name" value="Mandelate_racemase_N_dom"/>
</dbReference>
<feature type="active site" description="Proton acceptor; specific for (R)-substrate epimerization" evidence="5">
    <location>
        <position position="247"/>
    </location>
</feature>
<keyword evidence="3 6" id="KW-0460">Magnesium</keyword>
<name>A0AAV6J8M2_9ERIC</name>
<dbReference type="SFLD" id="SFLDS00001">
    <property type="entry name" value="Enolase"/>
    <property type="match status" value="1"/>
</dbReference>
<feature type="compositionally biased region" description="Low complexity" evidence="7">
    <location>
        <begin position="521"/>
        <end position="535"/>
    </location>
</feature>
<feature type="region of interest" description="Disordered" evidence="7">
    <location>
        <begin position="464"/>
        <end position="495"/>
    </location>
</feature>
<dbReference type="Pfam" id="PF02746">
    <property type="entry name" value="MR_MLE_N"/>
    <property type="match status" value="1"/>
</dbReference>
<evidence type="ECO:0000256" key="5">
    <source>
        <dbReference type="PIRSR" id="PIRSR634603-1"/>
    </source>
</evidence>
<dbReference type="InterPro" id="IPR036849">
    <property type="entry name" value="Enolase-like_C_sf"/>
</dbReference>
<dbReference type="InterPro" id="IPR029017">
    <property type="entry name" value="Enolase-like_N"/>
</dbReference>
<dbReference type="SMART" id="SM00922">
    <property type="entry name" value="MR_MLE"/>
    <property type="match status" value="1"/>
</dbReference>
<dbReference type="SFLD" id="SFLDG00180">
    <property type="entry name" value="muconate_cycloisomerase"/>
    <property type="match status" value="1"/>
</dbReference>
<reference evidence="9" key="1">
    <citation type="submission" date="2020-08" db="EMBL/GenBank/DDBJ databases">
        <title>Plant Genome Project.</title>
        <authorList>
            <person name="Zhang R.-G."/>
        </authorList>
    </citation>
    <scope>NUCLEOTIDE SEQUENCE</scope>
    <source>
        <strain evidence="9">WSP0</strain>
        <tissue evidence="9">Leaf</tissue>
    </source>
</reference>
<dbReference type="Proteomes" id="UP000823749">
    <property type="component" value="Chromosome 8"/>
</dbReference>
<feature type="binding site" evidence="6">
    <location>
        <position position="302"/>
    </location>
    <ligand>
        <name>Mg(2+)</name>
        <dbReference type="ChEBI" id="CHEBI:18420"/>
    </ligand>
</feature>
<dbReference type="GO" id="GO:0016855">
    <property type="term" value="F:racemase and epimerase activity, acting on amino acids and derivatives"/>
    <property type="evidence" value="ECO:0007669"/>
    <property type="project" value="InterPro"/>
</dbReference>
<dbReference type="InterPro" id="IPR029065">
    <property type="entry name" value="Enolase_C-like"/>
</dbReference>
<dbReference type="InterPro" id="IPR034603">
    <property type="entry name" value="Dipeptide_epimerase"/>
</dbReference>
<gene>
    <name evidence="9" type="ORF">RHGRI_023799</name>
</gene>
<proteinExistence type="inferred from homology"/>
<dbReference type="InterPro" id="IPR013342">
    <property type="entry name" value="Mandelate_racemase_C"/>
</dbReference>
<evidence type="ECO:0000256" key="4">
    <source>
        <dbReference type="ARBA" id="ARBA00023235"/>
    </source>
</evidence>
<feature type="binding site" evidence="6">
    <location>
        <position position="331"/>
    </location>
    <ligand>
        <name>Mg(2+)</name>
        <dbReference type="ChEBI" id="CHEBI:18420"/>
    </ligand>
</feature>
<comment type="caution">
    <text evidence="9">The sequence shown here is derived from an EMBL/GenBank/DDBJ whole genome shotgun (WGS) entry which is preliminary data.</text>
</comment>
<protein>
    <recommendedName>
        <fullName evidence="8">Mandelate racemase/muconate lactonizing enzyme C-terminal domain-containing protein</fullName>
    </recommendedName>
</protein>
<dbReference type="GO" id="GO:0046872">
    <property type="term" value="F:metal ion binding"/>
    <property type="evidence" value="ECO:0007669"/>
    <property type="project" value="UniProtKB-KW"/>
</dbReference>
<keyword evidence="10" id="KW-1185">Reference proteome</keyword>
<evidence type="ECO:0000256" key="1">
    <source>
        <dbReference type="ARBA" id="ARBA00008031"/>
    </source>
</evidence>
<dbReference type="AlphaFoldDB" id="A0AAV6J8M2"/>
<evidence type="ECO:0000313" key="10">
    <source>
        <dbReference type="Proteomes" id="UP000823749"/>
    </source>
</evidence>
<dbReference type="Pfam" id="PF13378">
    <property type="entry name" value="MR_MLE_C"/>
    <property type="match status" value="1"/>
</dbReference>
<feature type="region of interest" description="Disordered" evidence="7">
    <location>
        <begin position="512"/>
        <end position="535"/>
    </location>
</feature>
<keyword evidence="4" id="KW-0413">Isomerase</keyword>
<dbReference type="PANTHER" id="PTHR48073">
    <property type="entry name" value="O-SUCCINYLBENZOATE SYNTHASE-RELATED"/>
    <property type="match status" value="1"/>
</dbReference>
<evidence type="ECO:0000256" key="6">
    <source>
        <dbReference type="PIRSR" id="PIRSR634603-3"/>
    </source>
</evidence>
<feature type="active site" description="Proton acceptor; specific for (S)-substrate epimerization" evidence="5">
    <location>
        <position position="355"/>
    </location>
</feature>
<dbReference type="Gene3D" id="3.30.390.10">
    <property type="entry name" value="Enolase-like, N-terminal domain"/>
    <property type="match status" value="1"/>
</dbReference>
<dbReference type="CDD" id="cd03319">
    <property type="entry name" value="L-Ala-DL-Glu_epimerase"/>
    <property type="match status" value="1"/>
</dbReference>
<accession>A0AAV6J8M2</accession>
<organism evidence="9 10">
    <name type="scientific">Rhododendron griersonianum</name>
    <dbReference type="NCBI Taxonomy" id="479676"/>
    <lineage>
        <taxon>Eukaryota</taxon>
        <taxon>Viridiplantae</taxon>
        <taxon>Streptophyta</taxon>
        <taxon>Embryophyta</taxon>
        <taxon>Tracheophyta</taxon>
        <taxon>Spermatophyta</taxon>
        <taxon>Magnoliopsida</taxon>
        <taxon>eudicotyledons</taxon>
        <taxon>Gunneridae</taxon>
        <taxon>Pentapetalae</taxon>
        <taxon>asterids</taxon>
        <taxon>Ericales</taxon>
        <taxon>Ericaceae</taxon>
        <taxon>Ericoideae</taxon>
        <taxon>Rhodoreae</taxon>
        <taxon>Rhododendron</taxon>
    </lineage>
</organism>
<evidence type="ECO:0000256" key="3">
    <source>
        <dbReference type="ARBA" id="ARBA00022842"/>
    </source>
</evidence>
<dbReference type="EMBL" id="JACTNZ010000008">
    <property type="protein sequence ID" value="KAG5536132.1"/>
    <property type="molecule type" value="Genomic_DNA"/>
</dbReference>
<feature type="binding site" evidence="6">
    <location>
        <position position="274"/>
    </location>
    <ligand>
        <name>Mg(2+)</name>
        <dbReference type="ChEBI" id="CHEBI:18420"/>
    </ligand>
</feature>
<feature type="compositionally biased region" description="Pro residues" evidence="7">
    <location>
        <begin position="484"/>
        <end position="493"/>
    </location>
</feature>
<evidence type="ECO:0000256" key="2">
    <source>
        <dbReference type="ARBA" id="ARBA00022723"/>
    </source>
</evidence>
<dbReference type="SUPFAM" id="SSF51604">
    <property type="entry name" value="Enolase C-terminal domain-like"/>
    <property type="match status" value="1"/>
</dbReference>
<evidence type="ECO:0000259" key="8">
    <source>
        <dbReference type="SMART" id="SM00922"/>
    </source>
</evidence>
<dbReference type="Gene3D" id="3.20.20.120">
    <property type="entry name" value="Enolase-like C-terminal domain"/>
    <property type="match status" value="1"/>
</dbReference>
<dbReference type="PANTHER" id="PTHR48073:SF2">
    <property type="entry name" value="O-SUCCINYLBENZOATE SYNTHASE"/>
    <property type="match status" value="1"/>
</dbReference>
<comment type="cofactor">
    <cofactor evidence="6">
        <name>Mg(2+)</name>
        <dbReference type="ChEBI" id="CHEBI:18420"/>
    </cofactor>
    <text evidence="6">Binds 1 Mg(2+) ion per subunit.</text>
</comment>
<evidence type="ECO:0000313" key="9">
    <source>
        <dbReference type="EMBL" id="KAG5536132.1"/>
    </source>
</evidence>